<sequence>MSDSCCKIALFPVNSCLQFDHRSEIVKKPSQTPRLLSFNLVSSW</sequence>
<dbReference type="AlphaFoldDB" id="A0A0A9HR69"/>
<reference evidence="1" key="2">
    <citation type="journal article" date="2015" name="Data Brief">
        <title>Shoot transcriptome of the giant reed, Arundo donax.</title>
        <authorList>
            <person name="Barrero R.A."/>
            <person name="Guerrero F.D."/>
            <person name="Moolhuijzen P."/>
            <person name="Goolsby J.A."/>
            <person name="Tidwell J."/>
            <person name="Bellgard S.E."/>
            <person name="Bellgard M.I."/>
        </authorList>
    </citation>
    <scope>NUCLEOTIDE SEQUENCE</scope>
    <source>
        <tissue evidence="1">Shoot tissue taken approximately 20 cm above the soil surface</tissue>
    </source>
</reference>
<dbReference type="EMBL" id="GBRH01159557">
    <property type="protein sequence ID" value="JAE38339.1"/>
    <property type="molecule type" value="Transcribed_RNA"/>
</dbReference>
<name>A0A0A9HR69_ARUDO</name>
<accession>A0A0A9HR69</accession>
<protein>
    <submittedName>
        <fullName evidence="1">Uncharacterized protein</fullName>
    </submittedName>
</protein>
<reference evidence="1" key="1">
    <citation type="submission" date="2014-09" db="EMBL/GenBank/DDBJ databases">
        <authorList>
            <person name="Magalhaes I.L.F."/>
            <person name="Oliveira U."/>
            <person name="Santos F.R."/>
            <person name="Vidigal T.H.D.A."/>
            <person name="Brescovit A.D."/>
            <person name="Santos A.J."/>
        </authorList>
    </citation>
    <scope>NUCLEOTIDE SEQUENCE</scope>
    <source>
        <tissue evidence="1">Shoot tissue taken approximately 20 cm above the soil surface</tissue>
    </source>
</reference>
<organism evidence="1">
    <name type="scientific">Arundo donax</name>
    <name type="common">Giant reed</name>
    <name type="synonym">Donax arundinaceus</name>
    <dbReference type="NCBI Taxonomy" id="35708"/>
    <lineage>
        <taxon>Eukaryota</taxon>
        <taxon>Viridiplantae</taxon>
        <taxon>Streptophyta</taxon>
        <taxon>Embryophyta</taxon>
        <taxon>Tracheophyta</taxon>
        <taxon>Spermatophyta</taxon>
        <taxon>Magnoliopsida</taxon>
        <taxon>Liliopsida</taxon>
        <taxon>Poales</taxon>
        <taxon>Poaceae</taxon>
        <taxon>PACMAD clade</taxon>
        <taxon>Arundinoideae</taxon>
        <taxon>Arundineae</taxon>
        <taxon>Arundo</taxon>
    </lineage>
</organism>
<proteinExistence type="predicted"/>
<evidence type="ECO:0000313" key="1">
    <source>
        <dbReference type="EMBL" id="JAE38339.1"/>
    </source>
</evidence>